<reference evidence="4 5" key="1">
    <citation type="submission" date="2018-10" db="EMBL/GenBank/DDBJ databases">
        <title>Fifty Aureobasidium pullulans genomes reveal a recombining polyextremotolerant generalist.</title>
        <authorList>
            <person name="Gostincar C."/>
            <person name="Turk M."/>
            <person name="Zajc J."/>
            <person name="Gunde-Cimerman N."/>
        </authorList>
    </citation>
    <scope>NUCLEOTIDE SEQUENCE [LARGE SCALE GENOMIC DNA]</scope>
    <source>
        <strain evidence="4 5">EXF-3844</strain>
    </source>
</reference>
<evidence type="ECO:0000313" key="5">
    <source>
        <dbReference type="Proteomes" id="UP000310121"/>
    </source>
</evidence>
<protein>
    <recommendedName>
        <fullName evidence="3">DUF7580 domain-containing protein</fullName>
    </recommendedName>
</protein>
<keyword evidence="2" id="KW-1133">Transmembrane helix</keyword>
<comment type="caution">
    <text evidence="4">The sequence shown here is derived from an EMBL/GenBank/DDBJ whole genome shotgun (WGS) entry which is preliminary data.</text>
</comment>
<feature type="transmembrane region" description="Helical" evidence="2">
    <location>
        <begin position="6"/>
        <end position="24"/>
    </location>
</feature>
<feature type="domain" description="DUF7580" evidence="3">
    <location>
        <begin position="216"/>
        <end position="560"/>
    </location>
</feature>
<organism evidence="4 5">
    <name type="scientific">Aureobasidium pullulans</name>
    <name type="common">Black yeast</name>
    <name type="synonym">Pullularia pullulans</name>
    <dbReference type="NCBI Taxonomy" id="5580"/>
    <lineage>
        <taxon>Eukaryota</taxon>
        <taxon>Fungi</taxon>
        <taxon>Dikarya</taxon>
        <taxon>Ascomycota</taxon>
        <taxon>Pezizomycotina</taxon>
        <taxon>Dothideomycetes</taxon>
        <taxon>Dothideomycetidae</taxon>
        <taxon>Dothideales</taxon>
        <taxon>Saccotheciaceae</taxon>
        <taxon>Aureobasidium</taxon>
    </lineage>
</organism>
<dbReference type="PANTHER" id="PTHR35186:SF4">
    <property type="entry name" value="PRION-INHIBITION AND PROPAGATION HELO DOMAIN-CONTAINING PROTEIN"/>
    <property type="match status" value="1"/>
</dbReference>
<dbReference type="AlphaFoldDB" id="A0A4S9VDU5"/>
<evidence type="ECO:0000256" key="1">
    <source>
        <dbReference type="SAM" id="MobiDB-lite"/>
    </source>
</evidence>
<keyword evidence="2" id="KW-0812">Transmembrane</keyword>
<evidence type="ECO:0000256" key="2">
    <source>
        <dbReference type="SAM" id="Phobius"/>
    </source>
</evidence>
<dbReference type="Proteomes" id="UP000310121">
    <property type="component" value="Unassembled WGS sequence"/>
</dbReference>
<proteinExistence type="predicted"/>
<feature type="region of interest" description="Disordered" evidence="1">
    <location>
        <begin position="352"/>
        <end position="373"/>
    </location>
</feature>
<sequence>MSGLEVAGIVLAVIPLFISAIEHYEDGLRPLRMMKVVVYRRELARYRTKLTLEYGLYTNALEELLVDVVPQQELRDMITQSQSPLWKDAALNDRLIKRLGIIYDTYFLVMKQMQEVMAKIASLLDIEKQGNITGSQLESLLLAHPPKSNPSPSAPHSTMYEFKRKLKFGFRSGHIQPLLEELSRYNGAIYQFTESSRRLEGLRLAAPKRTFTTPIHHVRDCAERLHKCLSKAWTCPLHADHVIDLQLESRVSKPDVAVADSEECVAFAIAFSDRVRLDHWHCLEVHVFIGSDPPSSRPVGKVDFVTARPAPPVDLSTLPSIDCLCASVSVSQNLSHRNLCLDQKQRLLGGYPAPNSTTAARRSRNGSTTSLDEVLSGSCTAKGQKPFSSKQAYLLGLTVASSFLQLRATPWLCGLWRAQNVLFVNDAAANVIDLERPYIRHIYSSSLTQPKPPQATPGAVDEDDNCSFLFLGIMLLEIFFREPIDCRRLPADSGPSQSFSDLQTARRWVQQDKEEMPIGFHKAVSFCIGCFASPNVDLRDTVFRQTVVDQVIAPLQDELRLWNA</sequence>
<evidence type="ECO:0000313" key="4">
    <source>
        <dbReference type="EMBL" id="THZ50082.1"/>
    </source>
</evidence>
<dbReference type="EMBL" id="QZBN01000179">
    <property type="protein sequence ID" value="THZ50082.1"/>
    <property type="molecule type" value="Genomic_DNA"/>
</dbReference>
<gene>
    <name evidence="4" type="ORF">D6C90_02899</name>
</gene>
<accession>A0A4S9VDU5</accession>
<name>A0A4S9VDU5_AURPU</name>
<dbReference type="PANTHER" id="PTHR35186">
    <property type="entry name" value="ANK_REP_REGION DOMAIN-CONTAINING PROTEIN"/>
    <property type="match status" value="1"/>
</dbReference>
<evidence type="ECO:0000259" key="3">
    <source>
        <dbReference type="Pfam" id="PF24476"/>
    </source>
</evidence>
<keyword evidence="2" id="KW-0472">Membrane</keyword>
<feature type="compositionally biased region" description="Polar residues" evidence="1">
    <location>
        <begin position="354"/>
        <end position="373"/>
    </location>
</feature>
<dbReference type="Pfam" id="PF24476">
    <property type="entry name" value="DUF7580"/>
    <property type="match status" value="1"/>
</dbReference>
<dbReference type="InterPro" id="IPR056002">
    <property type="entry name" value="DUF7580"/>
</dbReference>